<feature type="region of interest" description="Disordered" evidence="1">
    <location>
        <begin position="121"/>
        <end position="140"/>
    </location>
</feature>
<reference evidence="2" key="1">
    <citation type="journal article" date="2021" name="Nat. Commun.">
        <title>Genetic determinants of endophytism in the Arabidopsis root mycobiome.</title>
        <authorList>
            <person name="Mesny F."/>
            <person name="Miyauchi S."/>
            <person name="Thiergart T."/>
            <person name="Pickel B."/>
            <person name="Atanasova L."/>
            <person name="Karlsson M."/>
            <person name="Huettel B."/>
            <person name="Barry K.W."/>
            <person name="Haridas S."/>
            <person name="Chen C."/>
            <person name="Bauer D."/>
            <person name="Andreopoulos W."/>
            <person name="Pangilinan J."/>
            <person name="LaButti K."/>
            <person name="Riley R."/>
            <person name="Lipzen A."/>
            <person name="Clum A."/>
            <person name="Drula E."/>
            <person name="Henrissat B."/>
            <person name="Kohler A."/>
            <person name="Grigoriev I.V."/>
            <person name="Martin F.M."/>
            <person name="Hacquard S."/>
        </authorList>
    </citation>
    <scope>NUCLEOTIDE SEQUENCE</scope>
    <source>
        <strain evidence="2">MPI-CAGE-CH-0235</strain>
    </source>
</reference>
<dbReference type="Proteomes" id="UP000813444">
    <property type="component" value="Unassembled WGS sequence"/>
</dbReference>
<organism evidence="2 3">
    <name type="scientific">Stachybotrys elegans</name>
    <dbReference type="NCBI Taxonomy" id="80388"/>
    <lineage>
        <taxon>Eukaryota</taxon>
        <taxon>Fungi</taxon>
        <taxon>Dikarya</taxon>
        <taxon>Ascomycota</taxon>
        <taxon>Pezizomycotina</taxon>
        <taxon>Sordariomycetes</taxon>
        <taxon>Hypocreomycetidae</taxon>
        <taxon>Hypocreales</taxon>
        <taxon>Stachybotryaceae</taxon>
        <taxon>Stachybotrys</taxon>
    </lineage>
</organism>
<evidence type="ECO:0000256" key="1">
    <source>
        <dbReference type="SAM" id="MobiDB-lite"/>
    </source>
</evidence>
<dbReference type="GO" id="GO:0003676">
    <property type="term" value="F:nucleic acid binding"/>
    <property type="evidence" value="ECO:0007669"/>
    <property type="project" value="InterPro"/>
</dbReference>
<accession>A0A8K0SND8</accession>
<gene>
    <name evidence="2" type="ORF">B0I35DRAFT_514638</name>
</gene>
<dbReference type="EMBL" id="JAGPNK010000012">
    <property type="protein sequence ID" value="KAH7310582.1"/>
    <property type="molecule type" value="Genomic_DNA"/>
</dbReference>
<protein>
    <recommendedName>
        <fullName evidence="4">RRM domain-containing protein</fullName>
    </recommendedName>
</protein>
<evidence type="ECO:0000313" key="3">
    <source>
        <dbReference type="Proteomes" id="UP000813444"/>
    </source>
</evidence>
<feature type="compositionally biased region" description="Pro residues" evidence="1">
    <location>
        <begin position="125"/>
        <end position="140"/>
    </location>
</feature>
<name>A0A8K0SND8_9HYPO</name>
<evidence type="ECO:0000313" key="2">
    <source>
        <dbReference type="EMBL" id="KAH7310582.1"/>
    </source>
</evidence>
<sequence length="214" mass="23410">MADKFEKQLTHYRKQRQLLVARSLHFRTTRVAIEAICRAKLSQPETARFLWEPPQQPHYHHNGIVFIAFERQADCRRALTEFQDLAVQNRPVVIQEAYRYYRNTVAAPVAPAAPVTVPDRVPSPAAAPPPRAPAPSPPALAPASSVAPAVAALIDALPPAEVAAYFAARPPAEIATALKTAIANNKVELIPVIIQLISSLAEPARAVCKEERGR</sequence>
<comment type="caution">
    <text evidence="2">The sequence shown here is derived from an EMBL/GenBank/DDBJ whole genome shotgun (WGS) entry which is preliminary data.</text>
</comment>
<dbReference type="OrthoDB" id="5153781at2759"/>
<proteinExistence type="predicted"/>
<keyword evidence="3" id="KW-1185">Reference proteome</keyword>
<dbReference type="InterPro" id="IPR035979">
    <property type="entry name" value="RBD_domain_sf"/>
</dbReference>
<dbReference type="AlphaFoldDB" id="A0A8K0SND8"/>
<dbReference type="SUPFAM" id="SSF54928">
    <property type="entry name" value="RNA-binding domain, RBD"/>
    <property type="match status" value="1"/>
</dbReference>
<evidence type="ECO:0008006" key="4">
    <source>
        <dbReference type="Google" id="ProtNLM"/>
    </source>
</evidence>